<proteinExistence type="predicted"/>
<protein>
    <recommendedName>
        <fullName evidence="4">VDE lipocalin domain-containing protein</fullName>
    </recommendedName>
</protein>
<evidence type="ECO:0008006" key="4">
    <source>
        <dbReference type="Google" id="ProtNLM"/>
    </source>
</evidence>
<feature type="signal peptide" evidence="1">
    <location>
        <begin position="1"/>
        <end position="27"/>
    </location>
</feature>
<name>D8S0Y7_SELML</name>
<evidence type="ECO:0000313" key="2">
    <source>
        <dbReference type="EMBL" id="EFJ22131.1"/>
    </source>
</evidence>
<dbReference type="KEGG" id="smo:SELMODRAFT_416968"/>
<sequence length="198" mass="21732">MAMKSTSVIAIAVVLLVLLGGAMQAEAAGQRALLQRVCPAVCQYTRVVCGGVLNRNACFNSCNLPRGCRPGSSGVQDQEVKALVSCHGYGVECSIFTRMGESSAFRSWSWEVPAFEPRSSSAANSTLWSDVDGNNLQTPSSWRLKEEEEIRKCSIPPSPCPAVYQPFVEQLLDSMEVKVKFVQPRYRQTRAYQYGLSP</sequence>
<organism evidence="3">
    <name type="scientific">Selaginella moellendorffii</name>
    <name type="common">Spikemoss</name>
    <dbReference type="NCBI Taxonomy" id="88036"/>
    <lineage>
        <taxon>Eukaryota</taxon>
        <taxon>Viridiplantae</taxon>
        <taxon>Streptophyta</taxon>
        <taxon>Embryophyta</taxon>
        <taxon>Tracheophyta</taxon>
        <taxon>Lycopodiopsida</taxon>
        <taxon>Selaginellales</taxon>
        <taxon>Selaginellaceae</taxon>
        <taxon>Selaginella</taxon>
    </lineage>
</organism>
<keyword evidence="1" id="KW-0732">Signal</keyword>
<evidence type="ECO:0000256" key="1">
    <source>
        <dbReference type="SAM" id="SignalP"/>
    </source>
</evidence>
<dbReference type="HOGENOM" id="CLU_1380187_0_0_1"/>
<dbReference type="Proteomes" id="UP000001514">
    <property type="component" value="Unassembled WGS sequence"/>
</dbReference>
<dbReference type="InParanoid" id="D8S0Y7"/>
<feature type="chain" id="PRO_5003122322" description="VDE lipocalin domain-containing protein" evidence="1">
    <location>
        <begin position="28"/>
        <end position="198"/>
    </location>
</feature>
<dbReference type="AlphaFoldDB" id="D8S0Y7"/>
<accession>D8S0Y7</accession>
<evidence type="ECO:0000313" key="3">
    <source>
        <dbReference type="Proteomes" id="UP000001514"/>
    </source>
</evidence>
<reference evidence="2 3" key="1">
    <citation type="journal article" date="2011" name="Science">
        <title>The Selaginella genome identifies genetic changes associated with the evolution of vascular plants.</title>
        <authorList>
            <person name="Banks J.A."/>
            <person name="Nishiyama T."/>
            <person name="Hasebe M."/>
            <person name="Bowman J.L."/>
            <person name="Gribskov M."/>
            <person name="dePamphilis C."/>
            <person name="Albert V.A."/>
            <person name="Aono N."/>
            <person name="Aoyama T."/>
            <person name="Ambrose B.A."/>
            <person name="Ashton N.W."/>
            <person name="Axtell M.J."/>
            <person name="Barker E."/>
            <person name="Barker M.S."/>
            <person name="Bennetzen J.L."/>
            <person name="Bonawitz N.D."/>
            <person name="Chapple C."/>
            <person name="Cheng C."/>
            <person name="Correa L.G."/>
            <person name="Dacre M."/>
            <person name="DeBarry J."/>
            <person name="Dreyer I."/>
            <person name="Elias M."/>
            <person name="Engstrom E.M."/>
            <person name="Estelle M."/>
            <person name="Feng L."/>
            <person name="Finet C."/>
            <person name="Floyd S.K."/>
            <person name="Frommer W.B."/>
            <person name="Fujita T."/>
            <person name="Gramzow L."/>
            <person name="Gutensohn M."/>
            <person name="Harholt J."/>
            <person name="Hattori M."/>
            <person name="Heyl A."/>
            <person name="Hirai T."/>
            <person name="Hiwatashi Y."/>
            <person name="Ishikawa M."/>
            <person name="Iwata M."/>
            <person name="Karol K.G."/>
            <person name="Koehler B."/>
            <person name="Kolukisaoglu U."/>
            <person name="Kubo M."/>
            <person name="Kurata T."/>
            <person name="Lalonde S."/>
            <person name="Li K."/>
            <person name="Li Y."/>
            <person name="Litt A."/>
            <person name="Lyons E."/>
            <person name="Manning G."/>
            <person name="Maruyama T."/>
            <person name="Michael T.P."/>
            <person name="Mikami K."/>
            <person name="Miyazaki S."/>
            <person name="Morinaga S."/>
            <person name="Murata T."/>
            <person name="Mueller-Roeber B."/>
            <person name="Nelson D.R."/>
            <person name="Obara M."/>
            <person name="Oguri Y."/>
            <person name="Olmstead R.G."/>
            <person name="Onodera N."/>
            <person name="Petersen B.L."/>
            <person name="Pils B."/>
            <person name="Prigge M."/>
            <person name="Rensing S.A."/>
            <person name="Riano-Pachon D.M."/>
            <person name="Roberts A.W."/>
            <person name="Sato Y."/>
            <person name="Scheller H.V."/>
            <person name="Schulz B."/>
            <person name="Schulz C."/>
            <person name="Shakirov E.V."/>
            <person name="Shibagaki N."/>
            <person name="Shinohara N."/>
            <person name="Shippen D.E."/>
            <person name="Soerensen I."/>
            <person name="Sotooka R."/>
            <person name="Sugimoto N."/>
            <person name="Sugita M."/>
            <person name="Sumikawa N."/>
            <person name="Tanurdzic M."/>
            <person name="Theissen G."/>
            <person name="Ulvskov P."/>
            <person name="Wakazuki S."/>
            <person name="Weng J.K."/>
            <person name="Willats W.W."/>
            <person name="Wipf D."/>
            <person name="Wolf P.G."/>
            <person name="Yang L."/>
            <person name="Zimmer A.D."/>
            <person name="Zhu Q."/>
            <person name="Mitros T."/>
            <person name="Hellsten U."/>
            <person name="Loque D."/>
            <person name="Otillar R."/>
            <person name="Salamov A."/>
            <person name="Schmutz J."/>
            <person name="Shapiro H."/>
            <person name="Lindquist E."/>
            <person name="Lucas S."/>
            <person name="Rokhsar D."/>
            <person name="Grigoriev I.V."/>
        </authorList>
    </citation>
    <scope>NUCLEOTIDE SEQUENCE [LARGE SCALE GENOMIC DNA]</scope>
</reference>
<dbReference type="EMBL" id="GL377597">
    <property type="protein sequence ID" value="EFJ22131.1"/>
    <property type="molecule type" value="Genomic_DNA"/>
</dbReference>
<gene>
    <name evidence="2" type="ORF">SELMODRAFT_416968</name>
</gene>
<dbReference type="Gramene" id="EFJ22131">
    <property type="protein sequence ID" value="EFJ22131"/>
    <property type="gene ID" value="SELMODRAFT_416968"/>
</dbReference>
<keyword evidence="3" id="KW-1185">Reference proteome</keyword>